<evidence type="ECO:0000256" key="1">
    <source>
        <dbReference type="SAM" id="MobiDB-lite"/>
    </source>
</evidence>
<sequence length="158" mass="17636">MTETFVEYVKTATGRSSVRAIATDIGMTHTTVGNHLRDATPDIATVLKIARRFNLELVPLFLAAGYITDVEAEQFRAPTKLSEYSELELSKEMLRRVAAGTAGPTLTEPVSETVIDDVLREVENAREQEHSTWALAAESRRDRTPKELDSDDQDRDEV</sequence>
<feature type="domain" description="HTH cro/C1-type" evidence="2">
    <location>
        <begin position="17"/>
        <end position="60"/>
    </location>
</feature>
<feature type="region of interest" description="Disordered" evidence="1">
    <location>
        <begin position="126"/>
        <end position="158"/>
    </location>
</feature>
<reference evidence="3 4" key="1">
    <citation type="submission" date="2020-12" db="EMBL/GenBank/DDBJ databases">
        <title>Microbacterium sp. HY060.</title>
        <authorList>
            <person name="Zhou J."/>
        </authorList>
    </citation>
    <scope>NUCLEOTIDE SEQUENCE [LARGE SCALE GENOMIC DNA]</scope>
    <source>
        <strain evidence="3 4">HY60</strain>
    </source>
</reference>
<dbReference type="EMBL" id="CP061169">
    <property type="protein sequence ID" value="QPZ39735.1"/>
    <property type="molecule type" value="Genomic_DNA"/>
</dbReference>
<proteinExistence type="predicted"/>
<keyword evidence="4" id="KW-1185">Reference proteome</keyword>
<feature type="compositionally biased region" description="Acidic residues" evidence="1">
    <location>
        <begin position="149"/>
        <end position="158"/>
    </location>
</feature>
<feature type="compositionally biased region" description="Basic and acidic residues" evidence="1">
    <location>
        <begin position="138"/>
        <end position="148"/>
    </location>
</feature>
<organism evidence="3 4">
    <name type="scientific">Paramicrobacterium chengjingii</name>
    <dbReference type="NCBI Taxonomy" id="2769067"/>
    <lineage>
        <taxon>Bacteria</taxon>
        <taxon>Bacillati</taxon>
        <taxon>Actinomycetota</taxon>
        <taxon>Actinomycetes</taxon>
        <taxon>Micrococcales</taxon>
        <taxon>Microbacteriaceae</taxon>
        <taxon>Paramicrobacterium</taxon>
    </lineage>
</organism>
<dbReference type="Proteomes" id="UP000662814">
    <property type="component" value="Chromosome"/>
</dbReference>
<name>A0ABX6YN63_9MICO</name>
<dbReference type="RefSeq" id="WP_166989392.1">
    <property type="nucleotide sequence ID" value="NZ_CP061169.1"/>
</dbReference>
<evidence type="ECO:0000259" key="2">
    <source>
        <dbReference type="PROSITE" id="PS50943"/>
    </source>
</evidence>
<evidence type="ECO:0000313" key="4">
    <source>
        <dbReference type="Proteomes" id="UP000662814"/>
    </source>
</evidence>
<accession>A0ABX6YN63</accession>
<gene>
    <name evidence="3" type="ORF">HCR76_06730</name>
</gene>
<dbReference type="PROSITE" id="PS50943">
    <property type="entry name" value="HTH_CROC1"/>
    <property type="match status" value="1"/>
</dbReference>
<dbReference type="InterPro" id="IPR001387">
    <property type="entry name" value="Cro/C1-type_HTH"/>
</dbReference>
<protein>
    <recommendedName>
        <fullName evidence="2">HTH cro/C1-type domain-containing protein</fullName>
    </recommendedName>
</protein>
<evidence type="ECO:0000313" key="3">
    <source>
        <dbReference type="EMBL" id="QPZ39735.1"/>
    </source>
</evidence>